<evidence type="ECO:0000256" key="7">
    <source>
        <dbReference type="RuleBase" id="RU361158"/>
    </source>
</evidence>
<evidence type="ECO:0000256" key="1">
    <source>
        <dbReference type="ARBA" id="ARBA00004966"/>
    </source>
</evidence>
<comment type="pathway">
    <text evidence="1">Secondary metabolite biosynthesis; flavonoid biosynthesis.</text>
</comment>
<comment type="similarity">
    <text evidence="2 7">Belongs to the chalcone isomerase family.</text>
</comment>
<evidence type="ECO:0000256" key="6">
    <source>
        <dbReference type="ARBA" id="ARBA00034056"/>
    </source>
</evidence>
<dbReference type="UniPathway" id="UPA00154"/>
<dbReference type="Proteomes" id="UP000245207">
    <property type="component" value="Unassembled WGS sequence"/>
</dbReference>
<sequence length="216" mass="23491">MAKWSSSTGIQVESAFFPPSVKPPSATNTLFLIGAGVRCVEKQGIMVNTNSVGLYVEERAIQSLAAKWKGKTAEELLDSDEFYNDIATGPFEKLIQVTMIIPIPGYGISERISQLWAPVLKANGCYTDAYVTAVDKFREILKDEHFPPGNSILFTSSPVGSLKLNLAKDGIIAEDAIMVLENEKWGQIMVEASIGKTAAFPPAKQSLASRLADFMN</sequence>
<dbReference type="PANTHER" id="PTHR28039">
    <property type="entry name" value="CHALCONE--FLAVONONE ISOMERASE 1-RELATED"/>
    <property type="match status" value="1"/>
</dbReference>
<comment type="caution">
    <text evidence="9">The sequence shown here is derived from an EMBL/GenBank/DDBJ whole genome shotgun (WGS) entry which is preliminary data.</text>
</comment>
<evidence type="ECO:0000313" key="9">
    <source>
        <dbReference type="EMBL" id="PWA68104.1"/>
    </source>
</evidence>
<evidence type="ECO:0000256" key="2">
    <source>
        <dbReference type="ARBA" id="ARBA00007166"/>
    </source>
</evidence>
<accession>A0A2U1N3S7</accession>
<dbReference type="InterPro" id="IPR044164">
    <property type="entry name" value="CFI"/>
</dbReference>
<dbReference type="OrthoDB" id="1903537at2759"/>
<feature type="domain" description="Chalcone isomerase" evidence="8">
    <location>
        <begin position="12"/>
        <end position="213"/>
    </location>
</feature>
<dbReference type="SUPFAM" id="SSF54626">
    <property type="entry name" value="Chalcone isomerase"/>
    <property type="match status" value="1"/>
</dbReference>
<protein>
    <recommendedName>
        <fullName evidence="7">Chalcone-flavonone isomerase family protein</fullName>
    </recommendedName>
</protein>
<evidence type="ECO:0000259" key="8">
    <source>
        <dbReference type="Pfam" id="PF02431"/>
    </source>
</evidence>
<dbReference type="STRING" id="35608.A0A2U1N3S7"/>
<dbReference type="InterPro" id="IPR036298">
    <property type="entry name" value="Chalcone_isomerase_sf"/>
</dbReference>
<evidence type="ECO:0000313" key="10">
    <source>
        <dbReference type="Proteomes" id="UP000245207"/>
    </source>
</evidence>
<dbReference type="InterPro" id="IPR016089">
    <property type="entry name" value="Chalcone_isomerase_bundle_sf"/>
</dbReference>
<dbReference type="Gene3D" id="3.50.70.10">
    <property type="match status" value="1"/>
</dbReference>
<keyword evidence="3 9" id="KW-0413">Isomerase</keyword>
<comment type="function">
    <text evidence="5">Catalyzes the intramolecular cyclization of bicyclic chalcones into tricyclic (S)-flavanones. Responsible for the isomerization of 4,2',4',6'-tetrahydroxychalcone (also termed chalcone) into naringenin.</text>
</comment>
<dbReference type="Gene3D" id="1.10.890.20">
    <property type="match status" value="1"/>
</dbReference>
<evidence type="ECO:0000256" key="3">
    <source>
        <dbReference type="ARBA" id="ARBA00023235"/>
    </source>
</evidence>
<dbReference type="GO" id="GO:0045430">
    <property type="term" value="F:chalcone isomerase activity"/>
    <property type="evidence" value="ECO:0007669"/>
    <property type="project" value="UniProtKB-EC"/>
</dbReference>
<dbReference type="AlphaFoldDB" id="A0A2U1N3S7"/>
<dbReference type="InterPro" id="IPR016088">
    <property type="entry name" value="Chalcone_isomerase_3-sand"/>
</dbReference>
<evidence type="ECO:0000256" key="5">
    <source>
        <dbReference type="ARBA" id="ARBA00025429"/>
    </source>
</evidence>
<dbReference type="PANTHER" id="PTHR28039:SF8">
    <property type="entry name" value="CHALCONE--FLAVANONE ISOMERASE 1-RELATED"/>
    <property type="match status" value="1"/>
</dbReference>
<name>A0A2U1N3S7_ARTAN</name>
<keyword evidence="4" id="KW-0284">Flavonoid biosynthesis</keyword>
<dbReference type="Pfam" id="PF02431">
    <property type="entry name" value="Chalcone"/>
    <property type="match status" value="1"/>
</dbReference>
<evidence type="ECO:0000256" key="4">
    <source>
        <dbReference type="ARBA" id="ARBA00023241"/>
    </source>
</evidence>
<keyword evidence="10" id="KW-1185">Reference proteome</keyword>
<dbReference type="GO" id="GO:0009813">
    <property type="term" value="P:flavonoid biosynthetic process"/>
    <property type="evidence" value="ECO:0007669"/>
    <property type="project" value="UniProtKB-UniPathway"/>
</dbReference>
<gene>
    <name evidence="9" type="ORF">CTI12_AA310060</name>
</gene>
<proteinExistence type="inferred from homology"/>
<organism evidence="9 10">
    <name type="scientific">Artemisia annua</name>
    <name type="common">Sweet wormwood</name>
    <dbReference type="NCBI Taxonomy" id="35608"/>
    <lineage>
        <taxon>Eukaryota</taxon>
        <taxon>Viridiplantae</taxon>
        <taxon>Streptophyta</taxon>
        <taxon>Embryophyta</taxon>
        <taxon>Tracheophyta</taxon>
        <taxon>Spermatophyta</taxon>
        <taxon>Magnoliopsida</taxon>
        <taxon>eudicotyledons</taxon>
        <taxon>Gunneridae</taxon>
        <taxon>Pentapetalae</taxon>
        <taxon>asterids</taxon>
        <taxon>campanulids</taxon>
        <taxon>Asterales</taxon>
        <taxon>Asteraceae</taxon>
        <taxon>Asteroideae</taxon>
        <taxon>Anthemideae</taxon>
        <taxon>Artemisiinae</taxon>
        <taxon>Artemisia</taxon>
    </lineage>
</organism>
<comment type="catalytic activity">
    <reaction evidence="6">
        <text>a chalcone = a flavanone.</text>
        <dbReference type="EC" id="5.5.1.6"/>
    </reaction>
</comment>
<dbReference type="EMBL" id="PKPP01003706">
    <property type="protein sequence ID" value="PWA68104.1"/>
    <property type="molecule type" value="Genomic_DNA"/>
</dbReference>
<reference evidence="9 10" key="1">
    <citation type="journal article" date="2018" name="Mol. Plant">
        <title>The genome of Artemisia annua provides insight into the evolution of Asteraceae family and artemisinin biosynthesis.</title>
        <authorList>
            <person name="Shen Q."/>
            <person name="Zhang L."/>
            <person name="Liao Z."/>
            <person name="Wang S."/>
            <person name="Yan T."/>
            <person name="Shi P."/>
            <person name="Liu M."/>
            <person name="Fu X."/>
            <person name="Pan Q."/>
            <person name="Wang Y."/>
            <person name="Lv Z."/>
            <person name="Lu X."/>
            <person name="Zhang F."/>
            <person name="Jiang W."/>
            <person name="Ma Y."/>
            <person name="Chen M."/>
            <person name="Hao X."/>
            <person name="Li L."/>
            <person name="Tang Y."/>
            <person name="Lv G."/>
            <person name="Zhou Y."/>
            <person name="Sun X."/>
            <person name="Brodelius P.E."/>
            <person name="Rose J.K.C."/>
            <person name="Tang K."/>
        </authorList>
    </citation>
    <scope>NUCLEOTIDE SEQUENCE [LARGE SCALE GENOMIC DNA]</scope>
    <source>
        <strain evidence="10">cv. Huhao1</strain>
        <tissue evidence="9">Leaf</tissue>
    </source>
</reference>
<dbReference type="InterPro" id="IPR016087">
    <property type="entry name" value="Chalcone_isomerase"/>
</dbReference>